<evidence type="ECO:0000313" key="2">
    <source>
        <dbReference type="EMBL" id="MBE7525808.1"/>
    </source>
</evidence>
<reference evidence="2" key="1">
    <citation type="submission" date="2020-05" db="EMBL/GenBank/DDBJ databases">
        <title>High-Quality Genomes of Partial-Nitritation/Anammox System by Hierarchical Clustering Based Hybrid Assembly.</title>
        <authorList>
            <person name="Liu L."/>
            <person name="Wang Y."/>
            <person name="Che Y."/>
            <person name="Chen Y."/>
            <person name="Xia Y."/>
            <person name="Luo R."/>
            <person name="Cheng S.H."/>
            <person name="Zheng C."/>
            <person name="Zhang T."/>
        </authorList>
    </citation>
    <scope>NUCLEOTIDE SEQUENCE</scope>
    <source>
        <strain evidence="2">H1_PAT1</strain>
    </source>
</reference>
<dbReference type="NCBIfam" id="TIGR02595">
    <property type="entry name" value="PEP_CTERM"/>
    <property type="match status" value="1"/>
</dbReference>
<feature type="domain" description="Ice-binding protein C-terminal" evidence="1">
    <location>
        <begin position="100"/>
        <end position="124"/>
    </location>
</feature>
<comment type="caution">
    <text evidence="2">The sequence shown here is derived from an EMBL/GenBank/DDBJ whole genome shotgun (WGS) entry which is preliminary data.</text>
</comment>
<dbReference type="InterPro" id="IPR013424">
    <property type="entry name" value="Ice-binding_C"/>
</dbReference>
<name>A0A928TXZ5_UNCKA</name>
<evidence type="ECO:0000259" key="1">
    <source>
        <dbReference type="Pfam" id="PF07589"/>
    </source>
</evidence>
<dbReference type="EMBL" id="JABTTY010000002">
    <property type="protein sequence ID" value="MBE7525808.1"/>
    <property type="molecule type" value="Genomic_DNA"/>
</dbReference>
<accession>A0A928TXZ5</accession>
<dbReference type="Proteomes" id="UP000710385">
    <property type="component" value="Unassembled WGS sequence"/>
</dbReference>
<dbReference type="Pfam" id="PF07589">
    <property type="entry name" value="PEP-CTERM"/>
    <property type="match status" value="1"/>
</dbReference>
<gene>
    <name evidence="2" type="ORF">HS096_05815</name>
</gene>
<dbReference type="AlphaFoldDB" id="A0A928TXZ5"/>
<organism evidence="2 3">
    <name type="scientific">candidate division WWE3 bacterium</name>
    <dbReference type="NCBI Taxonomy" id="2053526"/>
    <lineage>
        <taxon>Bacteria</taxon>
        <taxon>Katanobacteria</taxon>
    </lineage>
</organism>
<protein>
    <submittedName>
        <fullName evidence="2">PEP-CTERM sorting domain-containing protein</fullName>
    </submittedName>
</protein>
<sequence length="128" mass="14068">MNIRDEVLGPDGFGGTIIAQSLPLSFNYSGSYLFRFDFPSMVPLNPGHTYVAEISLISGDIGVRHTQGNAYGGGQFLHQDFPLDVFSETDLVFAEGIMTAIPEPESYVMLIAGLGLFLAQRRRKSTEY</sequence>
<evidence type="ECO:0000313" key="3">
    <source>
        <dbReference type="Proteomes" id="UP000710385"/>
    </source>
</evidence>
<proteinExistence type="predicted"/>